<feature type="transmembrane region" description="Helical" evidence="1">
    <location>
        <begin position="49"/>
        <end position="72"/>
    </location>
</feature>
<dbReference type="InterPro" id="IPR000326">
    <property type="entry name" value="PAP2/HPO"/>
</dbReference>
<protein>
    <recommendedName>
        <fullName evidence="2">Phosphatidic acid phosphatase type 2/haloperoxidase domain-containing protein</fullName>
    </recommendedName>
</protein>
<keyword evidence="1" id="KW-1133">Transmembrane helix</keyword>
<evidence type="ECO:0000259" key="2">
    <source>
        <dbReference type="SMART" id="SM00014"/>
    </source>
</evidence>
<dbReference type="PANTHER" id="PTHR14969">
    <property type="entry name" value="SPHINGOSINE-1-PHOSPHATE PHOSPHOHYDROLASE"/>
    <property type="match status" value="1"/>
</dbReference>
<feature type="transmembrane region" description="Helical" evidence="1">
    <location>
        <begin position="149"/>
        <end position="167"/>
    </location>
</feature>
<feature type="transmembrane region" description="Helical" evidence="1">
    <location>
        <begin position="79"/>
        <end position="99"/>
    </location>
</feature>
<reference evidence="3 4" key="1">
    <citation type="submission" date="2017-11" db="EMBL/GenBank/DDBJ databases">
        <title>Whole genome sequencing of cultured pathogen.</title>
        <authorList>
            <person name="Hoffmann M."/>
            <person name="Sanchez M."/>
            <person name="Timme R."/>
            <person name="Nudel K."/>
            <person name="Bry L."/>
        </authorList>
    </citation>
    <scope>NUCLEOTIDE SEQUENCE [LARGE SCALE GENOMIC DNA]</scope>
    <source>
        <strain evidence="3 4">216</strain>
    </source>
</reference>
<evidence type="ECO:0000313" key="3">
    <source>
        <dbReference type="EMBL" id="ATZ07890.1"/>
    </source>
</evidence>
<keyword evidence="1" id="KW-0472">Membrane</keyword>
<dbReference type="SMART" id="SM00014">
    <property type="entry name" value="acidPPc"/>
    <property type="match status" value="1"/>
</dbReference>
<dbReference type="InterPro" id="IPR036938">
    <property type="entry name" value="PAP2/HPO_sf"/>
</dbReference>
<feature type="transmembrane region" description="Helical" evidence="1">
    <location>
        <begin position="119"/>
        <end position="137"/>
    </location>
</feature>
<dbReference type="PANTHER" id="PTHR14969:SF13">
    <property type="entry name" value="AT30094P"/>
    <property type="match status" value="1"/>
</dbReference>
<keyword evidence="1" id="KW-0812">Transmembrane</keyword>
<dbReference type="Pfam" id="PF01569">
    <property type="entry name" value="PAP2"/>
    <property type="match status" value="1"/>
</dbReference>
<organism evidence="3 4">
    <name type="scientific">Corynebacterium striatum</name>
    <dbReference type="NCBI Taxonomy" id="43770"/>
    <lineage>
        <taxon>Bacteria</taxon>
        <taxon>Bacillati</taxon>
        <taxon>Actinomycetota</taxon>
        <taxon>Actinomycetes</taxon>
        <taxon>Mycobacteriales</taxon>
        <taxon>Corynebacteriaceae</taxon>
        <taxon>Corynebacterium</taxon>
    </lineage>
</organism>
<feature type="transmembrane region" description="Helical" evidence="1">
    <location>
        <begin position="9"/>
        <end position="29"/>
    </location>
</feature>
<dbReference type="Proteomes" id="UP000231994">
    <property type="component" value="Chromosome"/>
</dbReference>
<evidence type="ECO:0000256" key="1">
    <source>
        <dbReference type="SAM" id="Phobius"/>
    </source>
</evidence>
<feature type="domain" description="Phosphatidic acid phosphatase type 2/haloperoxidase" evidence="2">
    <location>
        <begin position="78"/>
        <end position="188"/>
    </location>
</feature>
<gene>
    <name evidence="3" type="ORF">A9D01_02995</name>
</gene>
<sequence>MTFLTKERLVITTTITSSLLCLLIAAITVHKQNSTCWLPNLARSLFESAATLGSPVEMTIITVLCSTFSFWILGIWPTLVFSIGAYSVGLVTSAIKIWVASPRPDFRCGQDLLGFGFPSGHVASSMFILFFVAYMYATRGNVLTKCMLIISWLFATLVSMSRLLLGVHSGADVAGGIGISVAVLSICLFFIQVGNQLFIRLGTNGITFVRIGGYKK</sequence>
<proteinExistence type="predicted"/>
<feature type="transmembrane region" description="Helical" evidence="1">
    <location>
        <begin position="173"/>
        <end position="191"/>
    </location>
</feature>
<evidence type="ECO:0000313" key="4">
    <source>
        <dbReference type="Proteomes" id="UP000231994"/>
    </source>
</evidence>
<name>A0ABC8CHR3_CORST</name>
<accession>A0ABC8CHR3</accession>
<dbReference type="AlphaFoldDB" id="A0ABC8CHR3"/>
<dbReference type="EMBL" id="CP024932">
    <property type="protein sequence ID" value="ATZ07890.1"/>
    <property type="molecule type" value="Genomic_DNA"/>
</dbReference>
<dbReference type="Gene3D" id="1.20.144.10">
    <property type="entry name" value="Phosphatidic acid phosphatase type 2/haloperoxidase"/>
    <property type="match status" value="1"/>
</dbReference>
<dbReference type="SUPFAM" id="SSF48317">
    <property type="entry name" value="Acid phosphatase/Vanadium-dependent haloperoxidase"/>
    <property type="match status" value="1"/>
</dbReference>